<dbReference type="PANTHER" id="PTHR43680:SF2">
    <property type="entry name" value="NITRATE REDUCTASE MOLYBDENUM COFACTOR ASSEMBLY CHAPERONE NARJ"/>
    <property type="match status" value="1"/>
</dbReference>
<dbReference type="RefSeq" id="WP_135483465.1">
    <property type="nucleotide sequence ID" value="NZ_SRMF01000004.1"/>
</dbReference>
<dbReference type="InterPro" id="IPR036411">
    <property type="entry name" value="TorD-like_sf"/>
</dbReference>
<dbReference type="InterPro" id="IPR003765">
    <property type="entry name" value="NO3_reductase_chaperone_NarJ"/>
</dbReference>
<dbReference type="InterPro" id="IPR020945">
    <property type="entry name" value="DMSO/NO3_reduct_chaperone"/>
</dbReference>
<evidence type="ECO:0000256" key="2">
    <source>
        <dbReference type="SAM" id="MobiDB-lite"/>
    </source>
</evidence>
<name>A0A4Z0W9H9_9GAMM</name>
<dbReference type="Pfam" id="PF02613">
    <property type="entry name" value="Nitrate_red_del"/>
    <property type="match status" value="1"/>
</dbReference>
<evidence type="ECO:0000313" key="4">
    <source>
        <dbReference type="Proteomes" id="UP000297475"/>
    </source>
</evidence>
<evidence type="ECO:0000256" key="1">
    <source>
        <dbReference type="ARBA" id="ARBA00023063"/>
    </source>
</evidence>
<dbReference type="NCBIfam" id="TIGR00684">
    <property type="entry name" value="narJ"/>
    <property type="match status" value="1"/>
</dbReference>
<dbReference type="AlphaFoldDB" id="A0A4Z0W9H9"/>
<dbReference type="SUPFAM" id="SSF89155">
    <property type="entry name" value="TorD-like"/>
    <property type="match status" value="1"/>
</dbReference>
<dbReference type="GO" id="GO:0042128">
    <property type="term" value="P:nitrate assimilation"/>
    <property type="evidence" value="ECO:0007669"/>
    <property type="project" value="UniProtKB-KW"/>
</dbReference>
<gene>
    <name evidence="3" type="primary">narJ</name>
    <name evidence="3" type="ORF">E4656_11725</name>
</gene>
<dbReference type="Proteomes" id="UP000297475">
    <property type="component" value="Unassembled WGS sequence"/>
</dbReference>
<feature type="compositionally biased region" description="Basic and acidic residues" evidence="2">
    <location>
        <begin position="216"/>
        <end position="225"/>
    </location>
</feature>
<keyword evidence="4" id="KW-1185">Reference proteome</keyword>
<dbReference type="EMBL" id="SRMF01000004">
    <property type="protein sequence ID" value="TGG92793.1"/>
    <property type="molecule type" value="Genomic_DNA"/>
</dbReference>
<feature type="region of interest" description="Disordered" evidence="2">
    <location>
        <begin position="198"/>
        <end position="247"/>
    </location>
</feature>
<keyword evidence="1" id="KW-0534">Nitrate assimilation</keyword>
<dbReference type="GO" id="GO:0016530">
    <property type="term" value="F:metallochaperone activity"/>
    <property type="evidence" value="ECO:0007669"/>
    <property type="project" value="TreeGrafter"/>
</dbReference>
<dbReference type="GO" id="GO:0051082">
    <property type="term" value="F:unfolded protein binding"/>
    <property type="evidence" value="ECO:0007669"/>
    <property type="project" value="InterPro"/>
</dbReference>
<protein>
    <submittedName>
        <fullName evidence="3">Nitrate reductase molybdenum cofactor assembly chaperone</fullName>
    </submittedName>
</protein>
<dbReference type="PANTHER" id="PTHR43680">
    <property type="entry name" value="NITRATE REDUCTASE MOLYBDENUM COFACTOR ASSEMBLY CHAPERONE"/>
    <property type="match status" value="1"/>
</dbReference>
<proteinExistence type="predicted"/>
<comment type="caution">
    <text evidence="3">The sequence shown here is derived from an EMBL/GenBank/DDBJ whole genome shotgun (WGS) entry which is preliminary data.</text>
</comment>
<reference evidence="3 4" key="1">
    <citation type="submission" date="2019-04" db="EMBL/GenBank/DDBJ databases">
        <title>Natronospirillum operosus gen. nov., sp. nov., a haloalkaliphilic satellite isolated from decaying biomass of laboratory culture of cyanobacterium Geitlerinema sp. and proposal of Natronospirillaceae fam. nov. and Saccharospirillaceae fam. nov.</title>
        <authorList>
            <person name="Kevbrin V."/>
            <person name="Boltyanskaya Y."/>
            <person name="Koziaeva V."/>
            <person name="Grouzdev D.S."/>
            <person name="Park M."/>
            <person name="Cho J."/>
        </authorList>
    </citation>
    <scope>NUCLEOTIDE SEQUENCE [LARGE SCALE GENOMIC DNA]</scope>
    <source>
        <strain evidence="3 4">G-116</strain>
    </source>
</reference>
<evidence type="ECO:0000313" key="3">
    <source>
        <dbReference type="EMBL" id="TGG92793.1"/>
    </source>
</evidence>
<dbReference type="Gene3D" id="1.10.3480.10">
    <property type="entry name" value="TorD-like"/>
    <property type="match status" value="1"/>
</dbReference>
<dbReference type="GO" id="GO:0051131">
    <property type="term" value="P:chaperone-mediated protein complex assembly"/>
    <property type="evidence" value="ECO:0007669"/>
    <property type="project" value="InterPro"/>
</dbReference>
<sequence length="247" mass="27868">MRQILLLSRCLDYPTQELLDHADELRDLLLDLPVKAATRKGLDAFVDHVTGQRLIDWQTEYDGLFERGRSVSLHLFEHVHGESRDRGQAMVDLLNQYHEAGLELDEKELPDYLPLYLEFLSTQGENNLKAGLQEVAHILALVACRLEERESPYAPLFHALLEVSEATVPLADIRQQAAEEAPDYTSEALDKEWEEAEVTFGGDEAPDSACSSGRHRPSEQQRRDQYMPINMPASGAQAYPAPERTDG</sequence>
<dbReference type="OrthoDB" id="8478585at2"/>
<accession>A0A4Z0W9H9</accession>
<organism evidence="3 4">
    <name type="scientific">Natronospirillum operosum</name>
    <dbReference type="NCBI Taxonomy" id="2759953"/>
    <lineage>
        <taxon>Bacteria</taxon>
        <taxon>Pseudomonadati</taxon>
        <taxon>Pseudomonadota</taxon>
        <taxon>Gammaproteobacteria</taxon>
        <taxon>Oceanospirillales</taxon>
        <taxon>Natronospirillaceae</taxon>
        <taxon>Natronospirillum</taxon>
    </lineage>
</organism>